<dbReference type="InterPro" id="IPR051199">
    <property type="entry name" value="LPS_LOS_Heptosyltrfase"/>
</dbReference>
<dbReference type="OrthoDB" id="9768048at2"/>
<dbReference type="Pfam" id="PF01075">
    <property type="entry name" value="Glyco_transf_9"/>
    <property type="match status" value="1"/>
</dbReference>
<dbReference type="GO" id="GO:0005829">
    <property type="term" value="C:cytosol"/>
    <property type="evidence" value="ECO:0007669"/>
    <property type="project" value="TreeGrafter"/>
</dbReference>
<dbReference type="SUPFAM" id="SSF53756">
    <property type="entry name" value="UDP-Glycosyltransferase/glycogen phosphorylase"/>
    <property type="match status" value="1"/>
</dbReference>
<dbReference type="Proteomes" id="UP000199513">
    <property type="component" value="Unassembled WGS sequence"/>
</dbReference>
<dbReference type="AlphaFoldDB" id="A0A1I2DB73"/>
<protein>
    <submittedName>
        <fullName evidence="3">Heptosyltransferase-2</fullName>
    </submittedName>
</protein>
<dbReference type="PANTHER" id="PTHR30160:SF1">
    <property type="entry name" value="LIPOPOLYSACCHARIDE 1,2-N-ACETYLGLUCOSAMINETRANSFERASE-RELATED"/>
    <property type="match status" value="1"/>
</dbReference>
<keyword evidence="2 3" id="KW-0808">Transferase</keyword>
<organism evidence="3 4">
    <name type="scientific">Thermoflexibacter ruber</name>
    <dbReference type="NCBI Taxonomy" id="1003"/>
    <lineage>
        <taxon>Bacteria</taxon>
        <taxon>Pseudomonadati</taxon>
        <taxon>Bacteroidota</taxon>
        <taxon>Cytophagia</taxon>
        <taxon>Cytophagales</taxon>
        <taxon>Thermoflexibacteraceae</taxon>
        <taxon>Thermoflexibacter</taxon>
    </lineage>
</organism>
<dbReference type="STRING" id="1003.SAMN04488541_1006128"/>
<reference evidence="3 4" key="1">
    <citation type="submission" date="2016-10" db="EMBL/GenBank/DDBJ databases">
        <authorList>
            <person name="de Groot N.N."/>
        </authorList>
    </citation>
    <scope>NUCLEOTIDE SEQUENCE [LARGE SCALE GENOMIC DNA]</scope>
    <source>
        <strain>GEY</strain>
        <strain evidence="4">DSM 9560</strain>
    </source>
</reference>
<dbReference type="GO" id="GO:0008713">
    <property type="term" value="F:ADP-heptose-lipopolysaccharide heptosyltransferase activity"/>
    <property type="evidence" value="ECO:0007669"/>
    <property type="project" value="TreeGrafter"/>
</dbReference>
<gene>
    <name evidence="3" type="ORF">SAMN04488541_1006128</name>
</gene>
<dbReference type="RefSeq" id="WP_091541170.1">
    <property type="nucleotide sequence ID" value="NZ_FONY01000006.1"/>
</dbReference>
<keyword evidence="1" id="KW-0328">Glycosyltransferase</keyword>
<evidence type="ECO:0000256" key="1">
    <source>
        <dbReference type="ARBA" id="ARBA00022676"/>
    </source>
</evidence>
<evidence type="ECO:0000313" key="4">
    <source>
        <dbReference type="Proteomes" id="UP000199513"/>
    </source>
</evidence>
<keyword evidence="4" id="KW-1185">Reference proteome</keyword>
<dbReference type="EMBL" id="FONY01000006">
    <property type="protein sequence ID" value="SFE77220.1"/>
    <property type="molecule type" value="Genomic_DNA"/>
</dbReference>
<dbReference type="PANTHER" id="PTHR30160">
    <property type="entry name" value="TETRAACYLDISACCHARIDE 4'-KINASE-RELATED"/>
    <property type="match status" value="1"/>
</dbReference>
<dbReference type="CDD" id="cd03789">
    <property type="entry name" value="GT9_LPS_heptosyltransferase"/>
    <property type="match status" value="1"/>
</dbReference>
<sequence length="324" mass="36567">MPKILIIRFSSIGDIVWTTPIIRCVKQQVPDCELHFATKASYAEMLAANSYIDKLFLLKDNLGQLTQELAQEKYDYVIDLHKNLRTLRMKLSLSGKKFTYKKYVIERWLFVKLKINRMPDSHIVDRYFEAVASLGVKNDERGLDYFILPEHEIDTKQYLPLAFHQGYVAYVIGGSEATKKLPLNKMVELCEKINRPMVLVGGKEDIDNGNKLVEIINSQSKQAIINLSGKLSISQSASIVKQAERVIGHDTGLTQIAAAFHGTVYSIWGTTTPLFGIKPYTKNSILLENKNLDCRPCSKAGAPVCPLGHFKCMNDLDLSQLELI</sequence>
<dbReference type="InterPro" id="IPR002201">
    <property type="entry name" value="Glyco_trans_9"/>
</dbReference>
<accession>A0A1I2DB73</accession>
<name>A0A1I2DB73_9BACT</name>
<proteinExistence type="predicted"/>
<dbReference type="GO" id="GO:0009244">
    <property type="term" value="P:lipopolysaccharide core region biosynthetic process"/>
    <property type="evidence" value="ECO:0007669"/>
    <property type="project" value="TreeGrafter"/>
</dbReference>
<evidence type="ECO:0000313" key="3">
    <source>
        <dbReference type="EMBL" id="SFE77220.1"/>
    </source>
</evidence>
<evidence type="ECO:0000256" key="2">
    <source>
        <dbReference type="ARBA" id="ARBA00022679"/>
    </source>
</evidence>
<dbReference type="Gene3D" id="3.40.50.2000">
    <property type="entry name" value="Glycogen Phosphorylase B"/>
    <property type="match status" value="2"/>
</dbReference>